<feature type="transmembrane region" description="Helical" evidence="1">
    <location>
        <begin position="94"/>
        <end position="116"/>
    </location>
</feature>
<gene>
    <name evidence="2" type="ORF">QWZ14_24765</name>
</gene>
<dbReference type="PANTHER" id="PTHR41386">
    <property type="entry name" value="INTEGRAL MEMBRANE PROTEIN-RELATED"/>
    <property type="match status" value="1"/>
</dbReference>
<protein>
    <submittedName>
        <fullName evidence="2">DUF1003 domain-containing protein</fullName>
    </submittedName>
</protein>
<dbReference type="Proteomes" id="UP001529369">
    <property type="component" value="Unassembled WGS sequence"/>
</dbReference>
<comment type="caution">
    <text evidence="2">The sequence shown here is derived from an EMBL/GenBank/DDBJ whole genome shotgun (WGS) entry which is preliminary data.</text>
</comment>
<evidence type="ECO:0000256" key="1">
    <source>
        <dbReference type="SAM" id="Phobius"/>
    </source>
</evidence>
<dbReference type="EMBL" id="JAUFPN010000195">
    <property type="protein sequence ID" value="MDN3567604.1"/>
    <property type="molecule type" value="Genomic_DNA"/>
</dbReference>
<organism evidence="2 3">
    <name type="scientific">Paeniroseomonas aquatica</name>
    <dbReference type="NCBI Taxonomy" id="373043"/>
    <lineage>
        <taxon>Bacteria</taxon>
        <taxon>Pseudomonadati</taxon>
        <taxon>Pseudomonadota</taxon>
        <taxon>Alphaproteobacteria</taxon>
        <taxon>Acetobacterales</taxon>
        <taxon>Acetobacteraceae</taxon>
        <taxon>Paeniroseomonas</taxon>
    </lineage>
</organism>
<keyword evidence="1" id="KW-0812">Transmembrane</keyword>
<dbReference type="InterPro" id="IPR010406">
    <property type="entry name" value="DUF1003"/>
</dbReference>
<keyword evidence="1" id="KW-1133">Transmembrane helix</keyword>
<dbReference type="RefSeq" id="WP_290319654.1">
    <property type="nucleotide sequence ID" value="NZ_JAUFPN010000195.1"/>
</dbReference>
<name>A0ABT8ACU0_9PROT</name>
<accession>A0ABT8ACU0</accession>
<dbReference type="Pfam" id="PF06210">
    <property type="entry name" value="DUF1003"/>
    <property type="match status" value="1"/>
</dbReference>
<reference evidence="3" key="1">
    <citation type="journal article" date="2019" name="Int. J. Syst. Evol. Microbiol.">
        <title>The Global Catalogue of Microorganisms (GCM) 10K type strain sequencing project: providing services to taxonomists for standard genome sequencing and annotation.</title>
        <authorList>
            <consortium name="The Broad Institute Genomics Platform"/>
            <consortium name="The Broad Institute Genome Sequencing Center for Infectious Disease"/>
            <person name="Wu L."/>
            <person name="Ma J."/>
        </authorList>
    </citation>
    <scope>NUCLEOTIDE SEQUENCE [LARGE SCALE GENOMIC DNA]</scope>
    <source>
        <strain evidence="3">CECT 7131</strain>
    </source>
</reference>
<dbReference type="PANTHER" id="PTHR41386:SF1">
    <property type="entry name" value="MEMBRANE PROTEIN"/>
    <property type="match status" value="1"/>
</dbReference>
<proteinExistence type="predicted"/>
<feature type="transmembrane region" description="Helical" evidence="1">
    <location>
        <begin position="59"/>
        <end position="82"/>
    </location>
</feature>
<evidence type="ECO:0000313" key="3">
    <source>
        <dbReference type="Proteomes" id="UP001529369"/>
    </source>
</evidence>
<keyword evidence="3" id="KW-1185">Reference proteome</keyword>
<evidence type="ECO:0000313" key="2">
    <source>
        <dbReference type="EMBL" id="MDN3567604.1"/>
    </source>
</evidence>
<sequence>MPEPTQDTAALWFGREAESLSAAEQSVLAAARQRAIISRDVEQGFAEQLSFGQRLADQVAVFGGSWSFIIVFAVILAAWVLLNTLLLVRPFDAYPFIFLNLILSMLAAIQAPVIMMSQNRQAARDRADAAHDYEINLKAEIEIMALHDKLDHLRTEQIEALLTKQQEQIALLTRLLQAAPPRA</sequence>
<keyword evidence="1" id="KW-0472">Membrane</keyword>